<evidence type="ECO:0000313" key="3">
    <source>
        <dbReference type="Proteomes" id="UP000565078"/>
    </source>
</evidence>
<keyword evidence="1" id="KW-1133">Transmembrane helix</keyword>
<keyword evidence="1" id="KW-0812">Transmembrane</keyword>
<dbReference type="EMBL" id="DUGC01000098">
    <property type="protein sequence ID" value="HIH10234.1"/>
    <property type="molecule type" value="Genomic_DNA"/>
</dbReference>
<evidence type="ECO:0000313" key="2">
    <source>
        <dbReference type="EMBL" id="HIH10234.1"/>
    </source>
</evidence>
<protein>
    <recommendedName>
        <fullName evidence="4">DUF4013 domain-containing protein</fullName>
    </recommendedName>
</protein>
<evidence type="ECO:0008006" key="4">
    <source>
        <dbReference type="Google" id="ProtNLM"/>
    </source>
</evidence>
<comment type="caution">
    <text evidence="2">The sequence shown here is derived from an EMBL/GenBank/DDBJ whole genome shotgun (WGS) entry which is preliminary data.</text>
</comment>
<feature type="transmembrane region" description="Helical" evidence="1">
    <location>
        <begin position="175"/>
        <end position="194"/>
    </location>
</feature>
<reference evidence="3" key="1">
    <citation type="journal article" date="2020" name="bioRxiv">
        <title>A rank-normalized archaeal taxonomy based on genome phylogeny resolves widespread incomplete and uneven classifications.</title>
        <authorList>
            <person name="Rinke C."/>
            <person name="Chuvochina M."/>
            <person name="Mussig A.J."/>
            <person name="Chaumeil P.-A."/>
            <person name="Waite D.W."/>
            <person name="Whitman W.B."/>
            <person name="Parks D.H."/>
            <person name="Hugenholtz P."/>
        </authorList>
    </citation>
    <scope>NUCLEOTIDE SEQUENCE [LARGE SCALE GENOMIC DNA]</scope>
</reference>
<name>A0A7J4IZC0_9ARCH</name>
<accession>A0A7J4IZC0</accession>
<feature type="transmembrane region" description="Helical" evidence="1">
    <location>
        <begin position="132"/>
        <end position="154"/>
    </location>
</feature>
<feature type="transmembrane region" description="Helical" evidence="1">
    <location>
        <begin position="200"/>
        <end position="224"/>
    </location>
</feature>
<gene>
    <name evidence="2" type="ORF">HA254_06235</name>
</gene>
<dbReference type="AlphaFoldDB" id="A0A7J4IZC0"/>
<feature type="transmembrane region" description="Helical" evidence="1">
    <location>
        <begin position="106"/>
        <end position="126"/>
    </location>
</feature>
<keyword evidence="1" id="KW-0472">Membrane</keyword>
<sequence length="243" mass="26795">MDLILAIRSYLHNLPTALGFALLLVFVLPFAWLSNAFISSGTVLIGYGFLKEPALESVVLLVLALAFLFFYSLLVCLMVLAVRRDLSAVKTHYYLSEKIQKFGMKYFRLLAAFTLLAAIISAALVGFGVPVIVINILLFLLSASLLFLPQTIVVDEEGLFASVLSNWDFIAKNPGTFLFVMLAGIVGVFCLQLLEFAVDYFVPAGSFLSLLVALVVMVPIFEAVKTLIYMKRFSLIASYAPHM</sequence>
<proteinExistence type="predicted"/>
<dbReference type="Proteomes" id="UP000565078">
    <property type="component" value="Unassembled WGS sequence"/>
</dbReference>
<evidence type="ECO:0000256" key="1">
    <source>
        <dbReference type="SAM" id="Phobius"/>
    </source>
</evidence>
<feature type="transmembrane region" description="Helical" evidence="1">
    <location>
        <begin position="60"/>
        <end position="82"/>
    </location>
</feature>
<organism evidence="2 3">
    <name type="scientific">Candidatus Iainarchaeum sp</name>
    <dbReference type="NCBI Taxonomy" id="3101447"/>
    <lineage>
        <taxon>Archaea</taxon>
        <taxon>Candidatus Iainarchaeota</taxon>
        <taxon>Candidatus Iainarchaeia</taxon>
        <taxon>Candidatus Iainarchaeales</taxon>
        <taxon>Candidatus Iainarchaeaceae</taxon>
        <taxon>Candidatus Iainarchaeum</taxon>
    </lineage>
</organism>